<evidence type="ECO:0000313" key="2">
    <source>
        <dbReference type="EMBL" id="SDZ04120.1"/>
    </source>
</evidence>
<dbReference type="Proteomes" id="UP000198935">
    <property type="component" value="Unassembled WGS sequence"/>
</dbReference>
<protein>
    <submittedName>
        <fullName evidence="2">Type IV pilus assembly protein PilN</fullName>
    </submittedName>
</protein>
<dbReference type="STRING" id="1503961.SAMN05421736_105189"/>
<reference evidence="3" key="1">
    <citation type="submission" date="2016-10" db="EMBL/GenBank/DDBJ databases">
        <authorList>
            <person name="Varghese N."/>
            <person name="Submissions S."/>
        </authorList>
    </citation>
    <scope>NUCLEOTIDE SEQUENCE [LARGE SCALE GENOMIC DNA]</scope>
    <source>
        <strain evidence="3">SP</strain>
    </source>
</reference>
<keyword evidence="1" id="KW-0812">Transmembrane</keyword>
<dbReference type="OrthoDB" id="2971140at2"/>
<keyword evidence="1" id="KW-1133">Transmembrane helix</keyword>
<proteinExistence type="predicted"/>
<evidence type="ECO:0000256" key="1">
    <source>
        <dbReference type="SAM" id="Phobius"/>
    </source>
</evidence>
<accession>A0A1H3PT15</accession>
<organism evidence="2 3">
    <name type="scientific">Evansella caseinilytica</name>
    <dbReference type="NCBI Taxonomy" id="1503961"/>
    <lineage>
        <taxon>Bacteria</taxon>
        <taxon>Bacillati</taxon>
        <taxon>Bacillota</taxon>
        <taxon>Bacilli</taxon>
        <taxon>Bacillales</taxon>
        <taxon>Bacillaceae</taxon>
        <taxon>Evansella</taxon>
    </lineage>
</organism>
<keyword evidence="1" id="KW-0472">Membrane</keyword>
<evidence type="ECO:0000313" key="3">
    <source>
        <dbReference type="Proteomes" id="UP000198935"/>
    </source>
</evidence>
<sequence length="201" mass="22874">MNIEINLLPEKPKKNYFHTALIGIICAVSMSLIFAGILYYHALQRDYERLQHMLVTTVKLQELAMEEQADAVFSPQLDSDVQRVEEDQVSAVLLLDQFIYQLTDQAYFVYYEYDESGAITITADFPSKRGVPSYLHHLNNLPFVTAAMIHNVESEESASENSESEERYTASFSIIMNMELVKTMQAADMAAQDNRKEGEQG</sequence>
<gene>
    <name evidence="2" type="ORF">SAMN05421736_105189</name>
</gene>
<dbReference type="AlphaFoldDB" id="A0A1H3PT15"/>
<dbReference type="EMBL" id="FNPI01000005">
    <property type="protein sequence ID" value="SDZ04120.1"/>
    <property type="molecule type" value="Genomic_DNA"/>
</dbReference>
<name>A0A1H3PT15_9BACI</name>
<keyword evidence="3" id="KW-1185">Reference proteome</keyword>
<feature type="transmembrane region" description="Helical" evidence="1">
    <location>
        <begin position="20"/>
        <end position="43"/>
    </location>
</feature>